<organism evidence="1 2">
    <name type="scientific">Clostridium aestuarii</name>
    <dbReference type="NCBI Taxonomy" id="338193"/>
    <lineage>
        <taxon>Bacteria</taxon>
        <taxon>Bacillati</taxon>
        <taxon>Bacillota</taxon>
        <taxon>Clostridia</taxon>
        <taxon>Eubacteriales</taxon>
        <taxon>Clostridiaceae</taxon>
        <taxon>Clostridium</taxon>
    </lineage>
</organism>
<reference evidence="1" key="1">
    <citation type="submission" date="2022-12" db="EMBL/GenBank/DDBJ databases">
        <authorList>
            <person name="Wang J."/>
        </authorList>
    </citation>
    <scope>NUCLEOTIDE SEQUENCE</scope>
    <source>
        <strain evidence="1">HY-45-18</strain>
    </source>
</reference>
<sequence>MEKYTDQFQGANDNSINIPHYYGTERNSLTGYYDVEDYTKDVPTLHSVAQTYDQNGKLKEILSDGQIFR</sequence>
<protein>
    <recommendedName>
        <fullName evidence="3">RHS repeat-associated core domain-containing protein</fullName>
    </recommendedName>
</protein>
<comment type="caution">
    <text evidence="1">The sequence shown here is derived from an EMBL/GenBank/DDBJ whole genome shotgun (WGS) entry which is preliminary data.</text>
</comment>
<name>A0ABT4CX23_9CLOT</name>
<dbReference type="EMBL" id="JAPQER010000001">
    <property type="protein sequence ID" value="MCY6483546.1"/>
    <property type="molecule type" value="Genomic_DNA"/>
</dbReference>
<evidence type="ECO:0000313" key="1">
    <source>
        <dbReference type="EMBL" id="MCY6483546.1"/>
    </source>
</evidence>
<gene>
    <name evidence="1" type="ORF">OW763_04125</name>
</gene>
<proteinExistence type="predicted"/>
<keyword evidence="2" id="KW-1185">Reference proteome</keyword>
<evidence type="ECO:0008006" key="3">
    <source>
        <dbReference type="Google" id="ProtNLM"/>
    </source>
</evidence>
<dbReference type="RefSeq" id="WP_268039789.1">
    <property type="nucleotide sequence ID" value="NZ_JAPQER010000001.1"/>
</dbReference>
<dbReference type="Proteomes" id="UP001078443">
    <property type="component" value="Unassembled WGS sequence"/>
</dbReference>
<accession>A0ABT4CX23</accession>
<evidence type="ECO:0000313" key="2">
    <source>
        <dbReference type="Proteomes" id="UP001078443"/>
    </source>
</evidence>